<keyword evidence="2" id="KW-0614">Plasmid</keyword>
<evidence type="ECO:0000256" key="1">
    <source>
        <dbReference type="SAM" id="MobiDB-lite"/>
    </source>
</evidence>
<accession>A0AAU8D0I0</accession>
<organism evidence="2">
    <name type="scientific">Mesorhizobium sp. WSM2240</name>
    <dbReference type="NCBI Taxonomy" id="3228851"/>
    <lineage>
        <taxon>Bacteria</taxon>
        <taxon>Pseudomonadati</taxon>
        <taxon>Pseudomonadota</taxon>
        <taxon>Alphaproteobacteria</taxon>
        <taxon>Hyphomicrobiales</taxon>
        <taxon>Phyllobacteriaceae</taxon>
        <taxon>Mesorhizobium</taxon>
    </lineage>
</organism>
<name>A0AAU8D0I0_9HYPH</name>
<evidence type="ECO:0000313" key="2">
    <source>
        <dbReference type="EMBL" id="XCG52599.1"/>
    </source>
</evidence>
<proteinExistence type="predicted"/>
<dbReference type="EMBL" id="CP159256">
    <property type="protein sequence ID" value="XCG52599.1"/>
    <property type="molecule type" value="Genomic_DNA"/>
</dbReference>
<dbReference type="RefSeq" id="WP_353646802.1">
    <property type="nucleotide sequence ID" value="NZ_CP159256.1"/>
</dbReference>
<geneLocation type="plasmid" evidence="2">
    <name>pMk2240A</name>
</geneLocation>
<dbReference type="AlphaFoldDB" id="A0AAU8D0I0"/>
<protein>
    <submittedName>
        <fullName evidence="2">Uncharacterized protein</fullName>
    </submittedName>
</protein>
<feature type="region of interest" description="Disordered" evidence="1">
    <location>
        <begin position="46"/>
        <end position="67"/>
    </location>
</feature>
<sequence>MAVIAQSFRRRTSNLQISDYSARSFVSLAAEADFIRITVVEAPHLTGGNIRRNPVNQDDSSGGMLNG</sequence>
<reference evidence="2" key="1">
    <citation type="submission" date="2024-06" db="EMBL/GenBank/DDBJ databases">
        <title>Mesorhizobium karijinii sp. nov., a symbiont of the iconic Swainsona formosa from arid Australia.</title>
        <authorList>
            <person name="Hill Y.J."/>
            <person name="Watkin E.L.J."/>
            <person name="O'Hara G.W."/>
            <person name="Terpolilli J."/>
            <person name="Tye M.L."/>
            <person name="Kohlmeier M.G."/>
        </authorList>
    </citation>
    <scope>NUCLEOTIDE SEQUENCE</scope>
    <source>
        <strain evidence="2">WSM2240</strain>
        <plasmid evidence="2">pMk2240A</plasmid>
    </source>
</reference>
<gene>
    <name evidence="2" type="ORF">ABVK50_31230</name>
</gene>